<dbReference type="Gramene" id="TuG1812G0700002356.01.T03">
    <property type="protein sequence ID" value="TuG1812G0700002356.01.T03"/>
    <property type="gene ID" value="TuG1812G0700002356.01"/>
</dbReference>
<feature type="domain" description="HTH myb-type" evidence="4">
    <location>
        <begin position="473"/>
        <end position="521"/>
    </location>
</feature>
<feature type="compositionally biased region" description="Basic and acidic residues" evidence="2">
    <location>
        <begin position="127"/>
        <end position="137"/>
    </location>
</feature>
<proteinExistence type="predicted"/>
<feature type="compositionally biased region" description="Basic and acidic residues" evidence="2">
    <location>
        <begin position="70"/>
        <end position="79"/>
    </location>
</feature>
<dbReference type="OrthoDB" id="39591at2759"/>
<dbReference type="InterPro" id="IPR001005">
    <property type="entry name" value="SANT/Myb"/>
</dbReference>
<feature type="domain" description="Myb-like" evidence="3">
    <location>
        <begin position="728"/>
        <end position="781"/>
    </location>
</feature>
<dbReference type="GO" id="GO:0003677">
    <property type="term" value="F:DNA binding"/>
    <property type="evidence" value="ECO:0007669"/>
    <property type="project" value="UniProtKB-KW"/>
</dbReference>
<dbReference type="KEGG" id="tua:125519732"/>
<dbReference type="PANTHER" id="PTHR47430">
    <property type="entry name" value="GB|AAC33480.1"/>
    <property type="match status" value="1"/>
</dbReference>
<feature type="domain" description="Myb-like" evidence="3">
    <location>
        <begin position="658"/>
        <end position="726"/>
    </location>
</feature>
<dbReference type="RefSeq" id="XP_048540433.1">
    <property type="nucleotide sequence ID" value="XM_048684476.1"/>
</dbReference>
<dbReference type="EnsemblPlants" id="TuG1812G0700002356.01.T03">
    <property type="protein sequence ID" value="TuG1812G0700002356.01.T03"/>
    <property type="gene ID" value="TuG1812G0700002356.01"/>
</dbReference>
<protein>
    <recommendedName>
        <fullName evidence="7">Cyclin-D-binding Myb-like transcription factor 1</fullName>
    </recommendedName>
</protein>
<name>A0A8R7R1Z2_TRIUA</name>
<sequence length="812" mass="92497">MDEERVEREGRRLKKKAKHRDEEGKAKDKLKRRTDEKATEADSVEEKVKEEAVVGAAEEKEGHKRKKGKGRSEETKSKENVPVVSGSIENGVGEEQAKKSGSMAPCSEGAMNKDNVKKDKKRRKEEKKKEKEADMTEQKQSFDTTVGKEQAETSGLMEVTPCLELAQGDMSKDKVKKVKKKKKEEKEAEKTGQQKQTFDTTVGNSGAKYAEGDKVEGKQSSKAKKSKRKSDDGAPAADQIVTREYKKKKKEHSVVLEESSQTENSNEGENREIKKGGKERSKASPDFSENASAGGEEAGVDGNDDKKKKKSKGIGGGKKEKEKSVWSTKGKQVSFADSAEMFRTEGGDREGIGGGKQKEKAALSKKKGKRVSFANSAEVFSIEGGDNEEDGISDESKSVHGRFTPEEDAALMEAMRGYAEMKQLGEKGLEMIGSCRKYPELKGCWDDIAKSLPHRPYLAIYRRAHTLLHRSTRCKWTDEEKEQIRRFVEKNGTDWKTLAQELGKSEIHVKHAWRRIKPKKKKGADDEEDVSGGESELVHGHRFTTEEDAILMEAMRDYAELKQLGEKGLEMIGSCSKYPELKGCWDDIAKSLPHRPHEAIYHRARILLYRSAERKWTDDEKEQIRRFVESNGTDWKTLARELGKSEIHVKDTWRRIKPKNLKKGRWTQDEHQNLFDLVNLDLRLKAHQIKNPDHRLLRDNISWEAISDKLTTRNHKNCCLKWYETLASPMVKEGVWADVDDYLLVEALQKVDAVCIEDVDWDSLLDHRSGEVCRQRWNQMVRAIGGHREKPFIEQVEVLSRRYCPEMIEYRK</sequence>
<evidence type="ECO:0000256" key="2">
    <source>
        <dbReference type="SAM" id="MobiDB-lite"/>
    </source>
</evidence>
<reference evidence="5" key="3">
    <citation type="submission" date="2022-06" db="UniProtKB">
        <authorList>
            <consortium name="EnsemblPlants"/>
        </authorList>
    </citation>
    <scope>IDENTIFICATION</scope>
</reference>
<keyword evidence="1" id="KW-0238">DNA-binding</keyword>
<evidence type="ECO:0000313" key="5">
    <source>
        <dbReference type="EnsemblPlants" id="TuG1812G0700002356.01.T03"/>
    </source>
</evidence>
<dbReference type="InterPro" id="IPR017930">
    <property type="entry name" value="Myb_dom"/>
</dbReference>
<dbReference type="SMART" id="SM00717">
    <property type="entry name" value="SANT"/>
    <property type="match status" value="6"/>
</dbReference>
<feature type="compositionally biased region" description="Polar residues" evidence="2">
    <location>
        <begin position="193"/>
        <end position="204"/>
    </location>
</feature>
<organism evidence="5 6">
    <name type="scientific">Triticum urartu</name>
    <name type="common">Red wild einkorn</name>
    <name type="synonym">Crithodium urartu</name>
    <dbReference type="NCBI Taxonomy" id="4572"/>
    <lineage>
        <taxon>Eukaryota</taxon>
        <taxon>Viridiplantae</taxon>
        <taxon>Streptophyta</taxon>
        <taxon>Embryophyta</taxon>
        <taxon>Tracheophyta</taxon>
        <taxon>Spermatophyta</taxon>
        <taxon>Magnoliopsida</taxon>
        <taxon>Liliopsida</taxon>
        <taxon>Poales</taxon>
        <taxon>Poaceae</taxon>
        <taxon>BOP clade</taxon>
        <taxon>Pooideae</taxon>
        <taxon>Triticodae</taxon>
        <taxon>Triticeae</taxon>
        <taxon>Triticinae</taxon>
        <taxon>Triticum</taxon>
    </lineage>
</organism>
<feature type="compositionally biased region" description="Basic and acidic residues" evidence="2">
    <location>
        <begin position="210"/>
        <end position="219"/>
    </location>
</feature>
<feature type="compositionally biased region" description="Basic and acidic residues" evidence="2">
    <location>
        <begin position="340"/>
        <end position="362"/>
    </location>
</feature>
<dbReference type="CDD" id="cd00167">
    <property type="entry name" value="SANT"/>
    <property type="match status" value="2"/>
</dbReference>
<dbReference type="AlphaFoldDB" id="A0A8R7R1Z2"/>
<feature type="compositionally biased region" description="Basic and acidic residues" evidence="2">
    <location>
        <begin position="19"/>
        <end position="62"/>
    </location>
</feature>
<accession>A0A8R7R1Z2</accession>
<feature type="compositionally biased region" description="Basic and acidic residues" evidence="2">
    <location>
        <begin position="1"/>
        <end position="10"/>
    </location>
</feature>
<dbReference type="PROSITE" id="PS51294">
    <property type="entry name" value="HTH_MYB"/>
    <property type="match status" value="2"/>
</dbReference>
<feature type="domain" description="Myb-like" evidence="3">
    <location>
        <begin position="473"/>
        <end position="517"/>
    </location>
</feature>
<feature type="region of interest" description="Disordered" evidence="2">
    <location>
        <begin position="1"/>
        <end position="363"/>
    </location>
</feature>
<feature type="compositionally biased region" description="Polar residues" evidence="2">
    <location>
        <begin position="258"/>
        <end position="267"/>
    </location>
</feature>
<dbReference type="PANTHER" id="PTHR47430:SF4">
    <property type="entry name" value="GB|AAC33480.1"/>
    <property type="match status" value="1"/>
</dbReference>
<gene>
    <name evidence="5" type="primary">LOC125519732</name>
</gene>
<reference evidence="6" key="1">
    <citation type="journal article" date="2013" name="Nature">
        <title>Draft genome of the wheat A-genome progenitor Triticum urartu.</title>
        <authorList>
            <person name="Ling H.Q."/>
            <person name="Zhao S."/>
            <person name="Liu D."/>
            <person name="Wang J."/>
            <person name="Sun H."/>
            <person name="Zhang C."/>
            <person name="Fan H."/>
            <person name="Li D."/>
            <person name="Dong L."/>
            <person name="Tao Y."/>
            <person name="Gao C."/>
            <person name="Wu H."/>
            <person name="Li Y."/>
            <person name="Cui Y."/>
            <person name="Guo X."/>
            <person name="Zheng S."/>
            <person name="Wang B."/>
            <person name="Yu K."/>
            <person name="Liang Q."/>
            <person name="Yang W."/>
            <person name="Lou X."/>
            <person name="Chen J."/>
            <person name="Feng M."/>
            <person name="Jian J."/>
            <person name="Zhang X."/>
            <person name="Luo G."/>
            <person name="Jiang Y."/>
            <person name="Liu J."/>
            <person name="Wang Z."/>
            <person name="Sha Y."/>
            <person name="Zhang B."/>
            <person name="Wu H."/>
            <person name="Tang D."/>
            <person name="Shen Q."/>
            <person name="Xue P."/>
            <person name="Zou S."/>
            <person name="Wang X."/>
            <person name="Liu X."/>
            <person name="Wang F."/>
            <person name="Yang Y."/>
            <person name="An X."/>
            <person name="Dong Z."/>
            <person name="Zhang K."/>
            <person name="Zhang X."/>
            <person name="Luo M.C."/>
            <person name="Dvorak J."/>
            <person name="Tong Y."/>
            <person name="Wang J."/>
            <person name="Yang H."/>
            <person name="Li Z."/>
            <person name="Wang D."/>
            <person name="Zhang A."/>
            <person name="Wang J."/>
        </authorList>
    </citation>
    <scope>NUCLEOTIDE SEQUENCE</scope>
    <source>
        <strain evidence="6">cv. G1812</strain>
    </source>
</reference>
<dbReference type="SUPFAM" id="SSF46689">
    <property type="entry name" value="Homeodomain-like"/>
    <property type="match status" value="3"/>
</dbReference>
<feature type="domain" description="Myb-like" evidence="3">
    <location>
        <begin position="615"/>
        <end position="657"/>
    </location>
</feature>
<evidence type="ECO:0000313" key="6">
    <source>
        <dbReference type="Proteomes" id="UP000015106"/>
    </source>
</evidence>
<feature type="compositionally biased region" description="Basic residues" evidence="2">
    <location>
        <begin position="174"/>
        <end position="183"/>
    </location>
</feature>
<keyword evidence="6" id="KW-1185">Reference proteome</keyword>
<dbReference type="GeneID" id="125519732"/>
<feature type="domain" description="HTH myb-type" evidence="4">
    <location>
        <begin position="614"/>
        <end position="661"/>
    </location>
</feature>
<dbReference type="Pfam" id="PF13921">
    <property type="entry name" value="Myb_DNA-bind_6"/>
    <property type="match status" value="2"/>
</dbReference>
<reference evidence="5" key="2">
    <citation type="submission" date="2018-03" db="EMBL/GenBank/DDBJ databases">
        <title>The Triticum urartu genome reveals the dynamic nature of wheat genome evolution.</title>
        <authorList>
            <person name="Ling H."/>
            <person name="Ma B."/>
            <person name="Shi X."/>
            <person name="Liu H."/>
            <person name="Dong L."/>
            <person name="Sun H."/>
            <person name="Cao Y."/>
            <person name="Gao Q."/>
            <person name="Zheng S."/>
            <person name="Li Y."/>
            <person name="Yu Y."/>
            <person name="Du H."/>
            <person name="Qi M."/>
            <person name="Li Y."/>
            <person name="Yu H."/>
            <person name="Cui Y."/>
            <person name="Wang N."/>
            <person name="Chen C."/>
            <person name="Wu H."/>
            <person name="Zhao Y."/>
            <person name="Zhang J."/>
            <person name="Li Y."/>
            <person name="Zhou W."/>
            <person name="Zhang B."/>
            <person name="Hu W."/>
            <person name="Eijk M."/>
            <person name="Tang J."/>
            <person name="Witsenboer H."/>
            <person name="Zhao S."/>
            <person name="Li Z."/>
            <person name="Zhang A."/>
            <person name="Wang D."/>
            <person name="Liang C."/>
        </authorList>
    </citation>
    <scope>NUCLEOTIDE SEQUENCE [LARGE SCALE GENOMIC DNA]</scope>
    <source>
        <strain evidence="5">cv. G1812</strain>
    </source>
</reference>
<dbReference type="InterPro" id="IPR009057">
    <property type="entry name" value="Homeodomain-like_sf"/>
</dbReference>
<evidence type="ECO:0000259" key="3">
    <source>
        <dbReference type="PROSITE" id="PS50090"/>
    </source>
</evidence>
<dbReference type="Proteomes" id="UP000015106">
    <property type="component" value="Chromosome 7"/>
</dbReference>
<evidence type="ECO:0008006" key="7">
    <source>
        <dbReference type="Google" id="ProtNLM"/>
    </source>
</evidence>
<evidence type="ECO:0000259" key="4">
    <source>
        <dbReference type="PROSITE" id="PS51294"/>
    </source>
</evidence>
<dbReference type="PROSITE" id="PS50090">
    <property type="entry name" value="MYB_LIKE"/>
    <property type="match status" value="4"/>
</dbReference>
<evidence type="ECO:0000256" key="1">
    <source>
        <dbReference type="ARBA" id="ARBA00023125"/>
    </source>
</evidence>
<feature type="compositionally biased region" description="Basic and acidic residues" evidence="2">
    <location>
        <begin position="268"/>
        <end position="283"/>
    </location>
</feature>
<dbReference type="Gene3D" id="1.10.10.60">
    <property type="entry name" value="Homeodomain-like"/>
    <property type="match status" value="3"/>
</dbReference>